<evidence type="ECO:0000313" key="2">
    <source>
        <dbReference type="EMBL" id="QIX02233.1"/>
    </source>
</evidence>
<dbReference type="OrthoDB" id="3650679at2759"/>
<dbReference type="EMBL" id="CP051143">
    <property type="protein sequence ID" value="QIX02233.1"/>
    <property type="molecule type" value="Genomic_DNA"/>
</dbReference>
<feature type="region of interest" description="Disordered" evidence="1">
    <location>
        <begin position="37"/>
        <end position="78"/>
    </location>
</feature>
<feature type="region of interest" description="Disordered" evidence="1">
    <location>
        <begin position="316"/>
        <end position="335"/>
    </location>
</feature>
<name>A0A6H0Y5F8_9PEZI</name>
<protein>
    <submittedName>
        <fullName evidence="2">Uncharacterized protein</fullName>
    </submittedName>
</protein>
<organism evidence="2 3">
    <name type="scientific">Peltaster fructicola</name>
    <dbReference type="NCBI Taxonomy" id="286661"/>
    <lineage>
        <taxon>Eukaryota</taxon>
        <taxon>Fungi</taxon>
        <taxon>Dikarya</taxon>
        <taxon>Ascomycota</taxon>
        <taxon>Pezizomycotina</taxon>
        <taxon>Dothideomycetes</taxon>
        <taxon>Dothideomycetes incertae sedis</taxon>
        <taxon>Peltaster</taxon>
    </lineage>
</organism>
<proteinExistence type="predicted"/>
<dbReference type="AlphaFoldDB" id="A0A6H0Y5F8"/>
<keyword evidence="3" id="KW-1185">Reference proteome</keyword>
<accession>A0A6H0Y5F8</accession>
<gene>
    <name evidence="2" type="ORF">AMS68_007750</name>
</gene>
<evidence type="ECO:0000256" key="1">
    <source>
        <dbReference type="SAM" id="MobiDB-lite"/>
    </source>
</evidence>
<dbReference type="Proteomes" id="UP000503462">
    <property type="component" value="Chromosome 5"/>
</dbReference>
<sequence>MAFQRPRQKPWPRDTAFGRRLRLRHDYQQWLLHTTDSKVEGSSSLNPPLPQRDTALESSNERDVPSPPPNTPRTSTASARAWHVVELDRLINRLRYGNSDDDYSRNSSRSGILVLPRKIRERIWRLVLVKPHNIVVCGCRYCLRLGDFYTPLTQVSRSIRAETLTIFYGDNRFITPIGHDTSKSIYAWLLAMGIDCRSSIRHLEMPSLDIRTTATNMADICQMELATNLAYQRPATWNDEDRLVSWPIFRARIPDMDNRSLVPARPAIPSYLARRTVSQSSLEKDYPAPATARQIIRHLNLPVIRITLPSGLEMDPPADTWNTADRDLQGRSSQQECDYTEAGRSFITSKLKAMRHSSRWWIRRG</sequence>
<evidence type="ECO:0000313" key="3">
    <source>
        <dbReference type="Proteomes" id="UP000503462"/>
    </source>
</evidence>
<reference evidence="2 3" key="1">
    <citation type="journal article" date="2016" name="Sci. Rep.">
        <title>Peltaster fructicola genome reveals evolution from an invasive phytopathogen to an ectophytic parasite.</title>
        <authorList>
            <person name="Xu C."/>
            <person name="Chen H."/>
            <person name="Gleason M.L."/>
            <person name="Xu J.R."/>
            <person name="Liu H."/>
            <person name="Zhang R."/>
            <person name="Sun G."/>
        </authorList>
    </citation>
    <scope>NUCLEOTIDE SEQUENCE [LARGE SCALE GENOMIC DNA]</scope>
    <source>
        <strain evidence="2 3">LNHT1506</strain>
    </source>
</reference>